<accession>F3KTY5</accession>
<dbReference type="PANTHER" id="PTHR10229">
    <property type="entry name" value="GTP-BINDING PROTEIN HFLX"/>
    <property type="match status" value="1"/>
</dbReference>
<dbReference type="eggNOG" id="COG2262">
    <property type="taxonomic scope" value="Bacteria"/>
</dbReference>
<keyword evidence="4 8" id="KW-0460">Magnesium</keyword>
<evidence type="ECO:0000313" key="11">
    <source>
        <dbReference type="Proteomes" id="UP000016368"/>
    </source>
</evidence>
<dbReference type="Pfam" id="PF13167">
    <property type="entry name" value="GTP-bdg_N"/>
    <property type="match status" value="1"/>
</dbReference>
<keyword evidence="3 6" id="KW-0547">Nucleotide-binding</keyword>
<keyword evidence="1 6" id="KW-0963">Cytoplasm</keyword>
<dbReference type="InterPro" id="IPR042108">
    <property type="entry name" value="GTPase_HflX_N_sf"/>
</dbReference>
<dbReference type="GO" id="GO:0003924">
    <property type="term" value="F:GTPase activity"/>
    <property type="evidence" value="ECO:0007669"/>
    <property type="project" value="UniProtKB-UniRule"/>
</dbReference>
<feature type="binding site" evidence="7">
    <location>
        <begin position="362"/>
        <end position="364"/>
    </location>
    <ligand>
        <name>GTP</name>
        <dbReference type="ChEBI" id="CHEBI:37565"/>
    </ligand>
</feature>
<dbReference type="PANTHER" id="PTHR10229:SF0">
    <property type="entry name" value="GTP-BINDING PROTEIN 6-RELATED"/>
    <property type="match status" value="1"/>
</dbReference>
<organism evidence="10 11">
    <name type="scientific">Hylemonella gracilis ATCC 19624</name>
    <dbReference type="NCBI Taxonomy" id="887062"/>
    <lineage>
        <taxon>Bacteria</taxon>
        <taxon>Pseudomonadati</taxon>
        <taxon>Pseudomonadota</taxon>
        <taxon>Betaproteobacteria</taxon>
        <taxon>Burkholderiales</taxon>
        <taxon>Comamonadaceae</taxon>
        <taxon>Hylemonella</taxon>
    </lineage>
</organism>
<comment type="function">
    <text evidence="6">GTPase that associates with the 50S ribosomal subunit and may have a role during protein synthesis or ribosome biogenesis.</text>
</comment>
<evidence type="ECO:0000256" key="3">
    <source>
        <dbReference type="ARBA" id="ARBA00022741"/>
    </source>
</evidence>
<keyword evidence="2 8" id="KW-0479">Metal-binding</keyword>
<dbReference type="Gene3D" id="3.40.50.300">
    <property type="entry name" value="P-loop containing nucleotide triphosphate hydrolases"/>
    <property type="match status" value="1"/>
</dbReference>
<dbReference type="InterPro" id="IPR027417">
    <property type="entry name" value="P-loop_NTPase"/>
</dbReference>
<dbReference type="PROSITE" id="PS51705">
    <property type="entry name" value="G_HFLX"/>
    <property type="match status" value="1"/>
</dbReference>
<keyword evidence="11" id="KW-1185">Reference proteome</keyword>
<comment type="subunit">
    <text evidence="6">Monomer. Associates with the 50S ribosomal subunit.</text>
</comment>
<evidence type="ECO:0000256" key="7">
    <source>
        <dbReference type="PIRSR" id="PIRSR006809-1"/>
    </source>
</evidence>
<dbReference type="AlphaFoldDB" id="F3KTY5"/>
<evidence type="ECO:0000256" key="2">
    <source>
        <dbReference type="ARBA" id="ARBA00022723"/>
    </source>
</evidence>
<feature type="binding site" evidence="8">
    <location>
        <position position="207"/>
    </location>
    <ligand>
        <name>Mg(2+)</name>
        <dbReference type="ChEBI" id="CHEBI:18420"/>
    </ligand>
</feature>
<dbReference type="InterPro" id="IPR030394">
    <property type="entry name" value="G_HFLX_dom"/>
</dbReference>
<evidence type="ECO:0000256" key="4">
    <source>
        <dbReference type="ARBA" id="ARBA00022842"/>
    </source>
</evidence>
<keyword evidence="5 6" id="KW-0342">GTP-binding</keyword>
<feature type="binding site" evidence="7">
    <location>
        <begin position="265"/>
        <end position="268"/>
    </location>
    <ligand>
        <name>GTP</name>
        <dbReference type="ChEBI" id="CHEBI:37565"/>
    </ligand>
</feature>
<comment type="cofactor">
    <cofactor evidence="8">
        <name>Mg(2+)</name>
        <dbReference type="ChEBI" id="CHEBI:18420"/>
    </cofactor>
</comment>
<evidence type="ECO:0000256" key="5">
    <source>
        <dbReference type="ARBA" id="ARBA00023134"/>
    </source>
</evidence>
<dbReference type="InterPro" id="IPR016496">
    <property type="entry name" value="GTPase_HflX"/>
</dbReference>
<sequence length="404" mass="44571">MPDTGAILVGVDFGAPHFDGELEELGLLAETAGLHPLGRITCKRKAPDAALFVGSGKAEEIKLLAQQLGASEILFDQALSPAQQRNLERVLERPVNDRTLLILEIFAQRARSHEGKLQVELARLQYLSTRLVRRWSHLERQTGGQGLRGGPGEKQIELDRRMIADAIKRTKDRLVKVKRQRQTQRRQRERRDAYNISLVGYTNAGKSTLFNALVKARAYAADQLFATLDTTTRQLYLAADEAAAGQAPDPLLMGAPAGRSVSLSDTVGFIRDLPHGLIDAFQATLQEAVDADLLLHVVDAANPNFPEQIAEVQRVLAEIGAEGIPQILVFNKLDALAEDRRPTVLQDRYELDGFETPRVFVSARSGEGLANLRQMLSARVLSLARQVEAQRLESLAQDQTIQSV</sequence>
<dbReference type="InterPro" id="IPR032305">
    <property type="entry name" value="GTP-bd_M"/>
</dbReference>
<dbReference type="GO" id="GO:0005737">
    <property type="term" value="C:cytoplasm"/>
    <property type="evidence" value="ECO:0007669"/>
    <property type="project" value="UniProtKB-SubCell"/>
</dbReference>
<gene>
    <name evidence="6" type="primary">hflX</name>
    <name evidence="10" type="ORF">HGR_09585</name>
</gene>
<dbReference type="FunFam" id="3.40.50.11060:FF:000001">
    <property type="entry name" value="GTPase HflX"/>
    <property type="match status" value="1"/>
</dbReference>
<feature type="binding site" evidence="8">
    <location>
        <position position="227"/>
    </location>
    <ligand>
        <name>Mg(2+)</name>
        <dbReference type="ChEBI" id="CHEBI:18420"/>
    </ligand>
</feature>
<dbReference type="HAMAP" id="MF_00900">
    <property type="entry name" value="GTPase_HflX"/>
    <property type="match status" value="1"/>
</dbReference>
<reference evidence="10 11" key="1">
    <citation type="journal article" date="2011" name="EMBO J.">
        <title>Structural diversity of bacterial flagellar motors.</title>
        <authorList>
            <person name="Chen S."/>
            <person name="Beeby M."/>
            <person name="Murphy G.E."/>
            <person name="Leadbetter J.R."/>
            <person name="Hendrixson D.R."/>
            <person name="Briegel A."/>
            <person name="Li Z."/>
            <person name="Shi J."/>
            <person name="Tocheva E.I."/>
            <person name="Muller A."/>
            <person name="Dobro M.J."/>
            <person name="Jensen G.J."/>
        </authorList>
    </citation>
    <scope>NUCLEOTIDE SEQUENCE [LARGE SCALE GENOMIC DNA]</scope>
    <source>
        <strain evidence="10 11">ATCC 19624</strain>
    </source>
</reference>
<dbReference type="PIRSF" id="PIRSF006809">
    <property type="entry name" value="GTP-binding_hflX_prd"/>
    <property type="match status" value="1"/>
</dbReference>
<dbReference type="NCBIfam" id="TIGR03156">
    <property type="entry name" value="GTP_HflX"/>
    <property type="match status" value="1"/>
</dbReference>
<dbReference type="EMBL" id="AEGR01000058">
    <property type="protein sequence ID" value="EGI76737.1"/>
    <property type="molecule type" value="Genomic_DNA"/>
</dbReference>
<name>F3KTY5_9BURK</name>
<dbReference type="OrthoDB" id="9812272at2"/>
<protein>
    <recommendedName>
        <fullName evidence="6">GTPase HflX</fullName>
    </recommendedName>
    <alternativeName>
        <fullName evidence="6">GTP-binding protein HflX</fullName>
    </alternativeName>
</protein>
<comment type="subcellular location">
    <subcellularLocation>
        <location evidence="6">Cytoplasm</location>
    </subcellularLocation>
    <text evidence="6">May associate with membranes.</text>
</comment>
<dbReference type="PRINTS" id="PR00326">
    <property type="entry name" value="GTP1OBG"/>
</dbReference>
<dbReference type="Proteomes" id="UP000016368">
    <property type="component" value="Unassembled WGS sequence"/>
</dbReference>
<dbReference type="InterPro" id="IPR006073">
    <property type="entry name" value="GTP-bd"/>
</dbReference>
<dbReference type="CDD" id="cd01878">
    <property type="entry name" value="HflX"/>
    <property type="match status" value="1"/>
</dbReference>
<dbReference type="RefSeq" id="WP_006297982.1">
    <property type="nucleotide sequence ID" value="NZ_AEGR01000058.1"/>
</dbReference>
<comment type="similarity">
    <text evidence="6">Belongs to the TRAFAC class OBG-HflX-like GTPase superfamily. HflX GTPase family.</text>
</comment>
<dbReference type="GO" id="GO:0046872">
    <property type="term" value="F:metal ion binding"/>
    <property type="evidence" value="ECO:0007669"/>
    <property type="project" value="UniProtKB-KW"/>
</dbReference>
<evidence type="ECO:0000259" key="9">
    <source>
        <dbReference type="PROSITE" id="PS51705"/>
    </source>
</evidence>
<feature type="binding site" evidence="7">
    <location>
        <begin position="200"/>
        <end position="207"/>
    </location>
    <ligand>
        <name>GTP</name>
        <dbReference type="ChEBI" id="CHEBI:37565"/>
    </ligand>
</feature>
<comment type="caution">
    <text evidence="10">The sequence shown here is derived from an EMBL/GenBank/DDBJ whole genome shotgun (WGS) entry which is preliminary data.</text>
</comment>
<dbReference type="Pfam" id="PF16360">
    <property type="entry name" value="GTP-bdg_M"/>
    <property type="match status" value="1"/>
</dbReference>
<dbReference type="InterPro" id="IPR025121">
    <property type="entry name" value="GTPase_HflX_N"/>
</dbReference>
<evidence type="ECO:0000256" key="6">
    <source>
        <dbReference type="HAMAP-Rule" id="MF_00900"/>
    </source>
</evidence>
<evidence type="ECO:0000256" key="8">
    <source>
        <dbReference type="PIRSR" id="PIRSR006809-2"/>
    </source>
</evidence>
<dbReference type="Gene3D" id="6.10.250.2860">
    <property type="match status" value="1"/>
</dbReference>
<feature type="domain" description="Hflx-type G" evidence="9">
    <location>
        <begin position="194"/>
        <end position="384"/>
    </location>
</feature>
<dbReference type="Pfam" id="PF01926">
    <property type="entry name" value="MMR_HSR1"/>
    <property type="match status" value="1"/>
</dbReference>
<dbReference type="GO" id="GO:0043022">
    <property type="term" value="F:ribosome binding"/>
    <property type="evidence" value="ECO:0007669"/>
    <property type="project" value="TreeGrafter"/>
</dbReference>
<dbReference type="STRING" id="887062.HGR_09585"/>
<dbReference type="SUPFAM" id="SSF52540">
    <property type="entry name" value="P-loop containing nucleoside triphosphate hydrolases"/>
    <property type="match status" value="1"/>
</dbReference>
<feature type="binding site" evidence="7">
    <location>
        <begin position="331"/>
        <end position="334"/>
    </location>
    <ligand>
        <name>GTP</name>
        <dbReference type="ChEBI" id="CHEBI:37565"/>
    </ligand>
</feature>
<dbReference type="GO" id="GO:0005525">
    <property type="term" value="F:GTP binding"/>
    <property type="evidence" value="ECO:0007669"/>
    <property type="project" value="UniProtKB-UniRule"/>
</dbReference>
<evidence type="ECO:0000313" key="10">
    <source>
        <dbReference type="EMBL" id="EGI76737.1"/>
    </source>
</evidence>
<evidence type="ECO:0000256" key="1">
    <source>
        <dbReference type="ARBA" id="ARBA00022490"/>
    </source>
</evidence>
<feature type="binding site" evidence="7">
    <location>
        <begin position="225"/>
        <end position="229"/>
    </location>
    <ligand>
        <name>GTP</name>
        <dbReference type="ChEBI" id="CHEBI:37565"/>
    </ligand>
</feature>
<dbReference type="Gene3D" id="3.40.50.11060">
    <property type="entry name" value="GTPase HflX, N-terminal domain"/>
    <property type="match status" value="1"/>
</dbReference>
<proteinExistence type="inferred from homology"/>